<dbReference type="EMBL" id="BK015628">
    <property type="protein sequence ID" value="DAE16635.1"/>
    <property type="molecule type" value="Genomic_DNA"/>
</dbReference>
<reference evidence="1" key="1">
    <citation type="journal article" date="2021" name="Proc. Natl. Acad. Sci. U.S.A.">
        <title>A Catalog of Tens of Thousands of Viruses from Human Metagenomes Reveals Hidden Associations with Chronic Diseases.</title>
        <authorList>
            <person name="Tisza M.J."/>
            <person name="Buck C.B."/>
        </authorList>
    </citation>
    <scope>NUCLEOTIDE SEQUENCE</scope>
    <source>
        <strain evidence="1">Ctw4b6</strain>
    </source>
</reference>
<name>A0A8S5QCQ7_9CAUD</name>
<sequence>MSLSSSPVARCSLARCPMLGPRPTPLRQFASVFTDTPRKFAKSELVSIPRFALAILRTSGFRISITVVTSDSLSFSRFRVAT</sequence>
<evidence type="ECO:0000313" key="1">
    <source>
        <dbReference type="EMBL" id="DAE16635.1"/>
    </source>
</evidence>
<accession>A0A8S5QCQ7</accession>
<organism evidence="1">
    <name type="scientific">Myoviridae sp. ctw4b6</name>
    <dbReference type="NCBI Taxonomy" id="2825206"/>
    <lineage>
        <taxon>Viruses</taxon>
        <taxon>Duplodnaviria</taxon>
        <taxon>Heunggongvirae</taxon>
        <taxon>Uroviricota</taxon>
        <taxon>Caudoviricetes</taxon>
    </lineage>
</organism>
<proteinExistence type="predicted"/>
<protein>
    <submittedName>
        <fullName evidence="1">Uncharacterized protein</fullName>
    </submittedName>
</protein>